<dbReference type="AlphaFoldDB" id="A0A3R7JPS0"/>
<keyword evidence="2" id="KW-1185">Reference proteome</keyword>
<dbReference type="EMBL" id="MKGL01001037">
    <property type="protein sequence ID" value="RNE94864.1"/>
    <property type="molecule type" value="Genomic_DNA"/>
</dbReference>
<name>A0A3R7JPS0_TRYRA</name>
<evidence type="ECO:0000313" key="1">
    <source>
        <dbReference type="EMBL" id="RNE94864.1"/>
    </source>
</evidence>
<gene>
    <name evidence="1" type="ORF">TraAM80_10534</name>
</gene>
<accession>A0A3R7JPS0</accession>
<dbReference type="GeneID" id="40334467"/>
<dbReference type="RefSeq" id="XP_029233010.1">
    <property type="nucleotide sequence ID" value="XM_029387148.1"/>
</dbReference>
<dbReference type="Proteomes" id="UP000283634">
    <property type="component" value="Unassembled WGS sequence"/>
</dbReference>
<proteinExistence type="predicted"/>
<evidence type="ECO:0000313" key="2">
    <source>
        <dbReference type="Proteomes" id="UP000283634"/>
    </source>
</evidence>
<feature type="non-terminal residue" evidence="1">
    <location>
        <position position="1"/>
    </location>
</feature>
<organism evidence="1 2">
    <name type="scientific">Trypanosoma rangeli</name>
    <dbReference type="NCBI Taxonomy" id="5698"/>
    <lineage>
        <taxon>Eukaryota</taxon>
        <taxon>Discoba</taxon>
        <taxon>Euglenozoa</taxon>
        <taxon>Kinetoplastea</taxon>
        <taxon>Metakinetoplastina</taxon>
        <taxon>Trypanosomatida</taxon>
        <taxon>Trypanosomatidae</taxon>
        <taxon>Trypanosoma</taxon>
        <taxon>Herpetosoma</taxon>
    </lineage>
</organism>
<protein>
    <submittedName>
        <fullName evidence="1">Uncharacterized protein</fullName>
    </submittedName>
</protein>
<reference evidence="1 2" key="1">
    <citation type="journal article" date="2018" name="BMC Genomics">
        <title>Genomic comparison of Trypanosoma conorhini and Trypanosoma rangeli to Trypanosoma cruzi strains of high and low virulence.</title>
        <authorList>
            <person name="Bradwell K.R."/>
            <person name="Koparde V.N."/>
            <person name="Matveyev A.V."/>
            <person name="Serrano M.G."/>
            <person name="Alves J.M."/>
            <person name="Parikh H."/>
            <person name="Huang B."/>
            <person name="Lee V."/>
            <person name="Espinosa-Alvarez O."/>
            <person name="Ortiz P.A."/>
            <person name="Costa-Martins A.G."/>
            <person name="Teixeira M.M."/>
            <person name="Buck G.A."/>
        </authorList>
    </citation>
    <scope>NUCLEOTIDE SEQUENCE [LARGE SCALE GENOMIC DNA]</scope>
    <source>
        <strain evidence="1 2">AM80</strain>
    </source>
</reference>
<comment type="caution">
    <text evidence="1">The sequence shown here is derived from an EMBL/GenBank/DDBJ whole genome shotgun (WGS) entry which is preliminary data.</text>
</comment>
<sequence>VEGALGLRSVVVCGILRPPSPRCDARDGRALPCSQQRRPTQAGGFSLLGFRHCDAACACRGGGRNGADGATGVELEKLPCADAEANTVGWGRNIPPGPRGGIISRRRIGKGFRVASAGGCAALAGGTPRLGVRHHCRATPNWAAKPSPDSGHHIIAFDV</sequence>